<dbReference type="PANTHER" id="PTHR47331">
    <property type="entry name" value="PHD-TYPE DOMAIN-CONTAINING PROTEIN"/>
    <property type="match status" value="1"/>
</dbReference>
<feature type="domain" description="Reverse transcriptase" evidence="1">
    <location>
        <begin position="385"/>
        <end position="513"/>
    </location>
</feature>
<reference evidence="2" key="1">
    <citation type="submission" date="2020-11" db="EMBL/GenBank/DDBJ databases">
        <authorList>
            <person name="Whiteford S."/>
        </authorList>
    </citation>
    <scope>NUCLEOTIDE SEQUENCE</scope>
</reference>
<dbReference type="InterPro" id="IPR008042">
    <property type="entry name" value="Retrotrans_Pao"/>
</dbReference>
<evidence type="ECO:0000313" key="2">
    <source>
        <dbReference type="EMBL" id="CAG9099239.1"/>
    </source>
</evidence>
<dbReference type="Pfam" id="PF00078">
    <property type="entry name" value="RVT_1"/>
    <property type="match status" value="1"/>
</dbReference>
<dbReference type="InterPro" id="IPR000477">
    <property type="entry name" value="RT_dom"/>
</dbReference>
<comment type="caution">
    <text evidence="2">The sequence shown here is derived from an EMBL/GenBank/DDBJ whole genome shotgun (WGS) entry which is preliminary data.</text>
</comment>
<dbReference type="Pfam" id="PF05380">
    <property type="entry name" value="Peptidase_A17"/>
    <property type="match status" value="1"/>
</dbReference>
<dbReference type="InterPro" id="IPR043502">
    <property type="entry name" value="DNA/RNA_pol_sf"/>
</dbReference>
<dbReference type="InterPro" id="IPR021109">
    <property type="entry name" value="Peptidase_aspartic_dom_sf"/>
</dbReference>
<sequence length="960" mass="109906">MEVVEEANLNANVGTSAVASTSTPQGEDEVKPTVTCFSSGRVYKQVLLATALVKALSKNGDYYTVRALLDQGSQSSFVTEGTVQYLGLKKIPVKGHITGLGGGKNITTNSMVTIKMKSRVNPDLVFEVNAYVLKNITSELPSERVEVMQWFDVTDLELADPNFHVPNKVDILLGAEVYSKVLKEGIKKSSTGEFIAQATSLGWILSGVVSSSLRPSADINVLHARVEDDELLKRFWELEKDTELTKEQRFTEEEKRCEEHFDRTIQRDESGRYIARLPFKDDEIQLDGSEKICHVRLNSLRRKLDKDMNLKEKYSEVFYEYLTLDHMEKVPDEEKGNKNAVYLPHHAVVREDKDSSKVRIVFDASCKYANGTSLNDQLLVGPTLQPDLRNIIMRWRLHPICMSADIAKMYRQIKISDEDTDYQRVLWRNDTQSKNEHYRHTRLTFGTACAPYIAVKVLQRLSTDEGAEFPLASKRLVTVFYMDDLLTGCQSEEEGLQIFKEMNSLIGRGGFELLKWTSNNENLITEMKRNNKCDSEELLKFKENDSMKVLGITWNRKEDSFRYKVNLEELNKPVTKRKIISDISRFFDPIGWASPCTVIPKIMIQRLWLEGLEWDEKVSDEILKDWMSYREELIHLSEINIPRWAGTTLDDQKVELHGFCDASQVAYAAVVYVRVTNKEGITKVALITAKTKVAPVKQISIPRLELCGAVMLSRLLTEIALTFEIPKRDVHAWTDSTVVLAWINSHPNRWKIFVANRVAEIQTNLDPINWAHVTTDKNPADSASRGLRPSELAKNALWFKGPEFLQDEDINYKNQQRSVTEEEIKTHCGIVEESVLERFSSLMRMIRVLTYCRQFVKRCKKETVERYLTAKEMSETLRNVIKVQQEDSYEEEIKNIRLNKSISRNSKICSLSPFLDSDGVLRVGGRLEYSQVKENRKHPIIIPKQGYLVDLLIADAHSQT</sequence>
<dbReference type="EMBL" id="CAJHNJ030000005">
    <property type="protein sequence ID" value="CAG9099239.1"/>
    <property type="molecule type" value="Genomic_DNA"/>
</dbReference>
<dbReference type="AlphaFoldDB" id="A0A8S4DIH0"/>
<dbReference type="PANTHER" id="PTHR47331:SF1">
    <property type="entry name" value="GAG-LIKE PROTEIN"/>
    <property type="match status" value="1"/>
</dbReference>
<dbReference type="InterPro" id="IPR043128">
    <property type="entry name" value="Rev_trsase/Diguanyl_cyclase"/>
</dbReference>
<dbReference type="Gene3D" id="2.40.70.10">
    <property type="entry name" value="Acid Proteases"/>
    <property type="match status" value="1"/>
</dbReference>
<dbReference type="GO" id="GO:0071897">
    <property type="term" value="P:DNA biosynthetic process"/>
    <property type="evidence" value="ECO:0007669"/>
    <property type="project" value="UniProtKB-ARBA"/>
</dbReference>
<dbReference type="Gene3D" id="3.10.10.10">
    <property type="entry name" value="HIV Type 1 Reverse Transcriptase, subunit A, domain 1"/>
    <property type="match status" value="1"/>
</dbReference>
<name>A0A8S4DIH0_PLUXY</name>
<evidence type="ECO:0000259" key="1">
    <source>
        <dbReference type="Pfam" id="PF00078"/>
    </source>
</evidence>
<keyword evidence="3" id="KW-1185">Reference proteome</keyword>
<gene>
    <name evidence="2" type="ORF">PLXY2_LOCUS2073</name>
</gene>
<dbReference type="SUPFAM" id="SSF56672">
    <property type="entry name" value="DNA/RNA polymerases"/>
    <property type="match status" value="1"/>
</dbReference>
<protein>
    <submittedName>
        <fullName evidence="2">(diamondback moth) hypothetical protein</fullName>
    </submittedName>
</protein>
<dbReference type="Proteomes" id="UP000653454">
    <property type="component" value="Unassembled WGS sequence"/>
</dbReference>
<accession>A0A8S4DIH0</accession>
<proteinExistence type="predicted"/>
<organism evidence="2 3">
    <name type="scientific">Plutella xylostella</name>
    <name type="common">Diamondback moth</name>
    <name type="synonym">Plutella maculipennis</name>
    <dbReference type="NCBI Taxonomy" id="51655"/>
    <lineage>
        <taxon>Eukaryota</taxon>
        <taxon>Metazoa</taxon>
        <taxon>Ecdysozoa</taxon>
        <taxon>Arthropoda</taxon>
        <taxon>Hexapoda</taxon>
        <taxon>Insecta</taxon>
        <taxon>Pterygota</taxon>
        <taxon>Neoptera</taxon>
        <taxon>Endopterygota</taxon>
        <taxon>Lepidoptera</taxon>
        <taxon>Glossata</taxon>
        <taxon>Ditrysia</taxon>
        <taxon>Yponomeutoidea</taxon>
        <taxon>Plutellidae</taxon>
        <taxon>Plutella</taxon>
    </lineage>
</organism>
<dbReference type="Gene3D" id="3.30.70.270">
    <property type="match status" value="1"/>
</dbReference>
<evidence type="ECO:0000313" key="3">
    <source>
        <dbReference type="Proteomes" id="UP000653454"/>
    </source>
</evidence>